<sequence>MEGFCSTIELHPLRKRPTPRGRPESPSPGPEVNGGGGWI</sequence>
<feature type="region of interest" description="Disordered" evidence="1">
    <location>
        <begin position="1"/>
        <end position="39"/>
    </location>
</feature>
<accession>A4U4C2</accession>
<protein>
    <submittedName>
        <fullName evidence="2">Uncharacterized protein</fullName>
    </submittedName>
</protein>
<dbReference type="EMBL" id="CU459003">
    <property type="protein sequence ID" value="CAM77729.1"/>
    <property type="molecule type" value="Genomic_DNA"/>
</dbReference>
<name>A4U4C2_9PROT</name>
<reference evidence="2" key="1">
    <citation type="journal article" date="2007" name="J. Bacteriol.">
        <title>Comparative genome analysis of four magnetotactic bacteria reveals a complex set of group-specific genes implicated in magnetosome biomineralization and function.</title>
        <authorList>
            <person name="Richter M."/>
            <person name="Kube M."/>
            <person name="Bazylinski D.A."/>
            <person name="Lombardot T."/>
            <person name="Gloeckner F.O."/>
            <person name="Reinhardt R."/>
            <person name="Schueler D."/>
        </authorList>
    </citation>
    <scope>NUCLEOTIDE SEQUENCE</scope>
    <source>
        <strain evidence="2">MSR-1</strain>
    </source>
</reference>
<dbReference type="AlphaFoldDB" id="A4U4C2"/>
<evidence type="ECO:0000313" key="2">
    <source>
        <dbReference type="EMBL" id="CAM77729.1"/>
    </source>
</evidence>
<evidence type="ECO:0000256" key="1">
    <source>
        <dbReference type="SAM" id="MobiDB-lite"/>
    </source>
</evidence>
<organism evidence="2">
    <name type="scientific">Magnetospirillum gryphiswaldense</name>
    <dbReference type="NCBI Taxonomy" id="55518"/>
    <lineage>
        <taxon>Bacteria</taxon>
        <taxon>Pseudomonadati</taxon>
        <taxon>Pseudomonadota</taxon>
        <taxon>Alphaproteobacteria</taxon>
        <taxon>Rhodospirillales</taxon>
        <taxon>Rhodospirillaceae</taxon>
        <taxon>Magnetospirillum</taxon>
    </lineage>
</organism>
<gene>
    <name evidence="2" type="ORF">MGR_3797</name>
</gene>
<proteinExistence type="predicted"/>